<keyword evidence="4 11" id="KW-0349">Heme</keyword>
<keyword evidence="7" id="KW-0677">Repeat</keyword>
<organism evidence="14 15">
    <name type="scientific">Cupriavidus malaysiensis</name>
    <dbReference type="NCBI Taxonomy" id="367825"/>
    <lineage>
        <taxon>Bacteria</taxon>
        <taxon>Pseudomonadati</taxon>
        <taxon>Pseudomonadota</taxon>
        <taxon>Betaproteobacteria</taxon>
        <taxon>Burkholderiales</taxon>
        <taxon>Burkholderiaceae</taxon>
        <taxon>Cupriavidus</taxon>
    </lineage>
</organism>
<evidence type="ECO:0000256" key="11">
    <source>
        <dbReference type="PROSITE-ProRule" id="PRU00433"/>
    </source>
</evidence>
<dbReference type="InterPro" id="IPR009056">
    <property type="entry name" value="Cyt_c-like_dom"/>
</dbReference>
<gene>
    <name evidence="14" type="ORF">BKK80_20455</name>
</gene>
<evidence type="ECO:0000256" key="6">
    <source>
        <dbReference type="ARBA" id="ARBA00022729"/>
    </source>
</evidence>
<dbReference type="InterPro" id="IPR014353">
    <property type="entry name" value="Membr-bd_ADH_cyt_c"/>
</dbReference>
<evidence type="ECO:0000256" key="2">
    <source>
        <dbReference type="ARBA" id="ARBA00022448"/>
    </source>
</evidence>
<evidence type="ECO:0000259" key="13">
    <source>
        <dbReference type="PROSITE" id="PS51007"/>
    </source>
</evidence>
<dbReference type="SUPFAM" id="SSF46626">
    <property type="entry name" value="Cytochrome c"/>
    <property type="match status" value="3"/>
</dbReference>
<dbReference type="PANTHER" id="PTHR35008">
    <property type="entry name" value="BLL4482 PROTEIN-RELATED"/>
    <property type="match status" value="1"/>
</dbReference>
<keyword evidence="6 12" id="KW-0732">Signal</keyword>
<keyword evidence="2" id="KW-0813">Transport</keyword>
<feature type="domain" description="Cytochrome c" evidence="13">
    <location>
        <begin position="30"/>
        <end position="139"/>
    </location>
</feature>
<keyword evidence="10" id="KW-0472">Membrane</keyword>
<keyword evidence="9 11" id="KW-0408">Iron</keyword>
<reference evidence="14 15" key="1">
    <citation type="submission" date="2016-10" db="EMBL/GenBank/DDBJ databases">
        <title>Complete genome sequences of three Cupriavidus strains isolated from various Malaysian environments.</title>
        <authorList>
            <person name="Abdullah A.A.-A."/>
            <person name="Shafie N.A.H."/>
            <person name="Lau N.S."/>
        </authorList>
    </citation>
    <scope>NUCLEOTIDE SEQUENCE [LARGE SCALE GENOMIC DNA]</scope>
    <source>
        <strain evidence="14 15">USMAA1020</strain>
    </source>
</reference>
<accession>A0ABN4TY08</accession>
<evidence type="ECO:0000313" key="15">
    <source>
        <dbReference type="Proteomes" id="UP000177515"/>
    </source>
</evidence>
<feature type="domain" description="Cytochrome c" evidence="13">
    <location>
        <begin position="185"/>
        <end position="298"/>
    </location>
</feature>
<dbReference type="Pfam" id="PF13442">
    <property type="entry name" value="Cytochrome_CBB3"/>
    <property type="match status" value="1"/>
</dbReference>
<dbReference type="PANTHER" id="PTHR35008:SF8">
    <property type="entry name" value="ALCOHOL DEHYDROGENASE CYTOCHROME C SUBUNIT"/>
    <property type="match status" value="1"/>
</dbReference>
<comment type="subcellular location">
    <subcellularLocation>
        <location evidence="1">Cell membrane</location>
    </subcellularLocation>
</comment>
<keyword evidence="8" id="KW-0249">Electron transport</keyword>
<feature type="domain" description="Cytochrome c" evidence="13">
    <location>
        <begin position="321"/>
        <end position="411"/>
    </location>
</feature>
<dbReference type="Proteomes" id="UP000177515">
    <property type="component" value="Chromosome 2"/>
</dbReference>
<feature type="chain" id="PRO_5046686951" evidence="12">
    <location>
        <begin position="26"/>
        <end position="438"/>
    </location>
</feature>
<dbReference type="PROSITE" id="PS51007">
    <property type="entry name" value="CYTC"/>
    <property type="match status" value="3"/>
</dbReference>
<proteinExistence type="predicted"/>
<dbReference type="Gene3D" id="1.10.760.10">
    <property type="entry name" value="Cytochrome c-like domain"/>
    <property type="match status" value="3"/>
</dbReference>
<feature type="signal peptide" evidence="12">
    <location>
        <begin position="1"/>
        <end position="25"/>
    </location>
</feature>
<evidence type="ECO:0000256" key="8">
    <source>
        <dbReference type="ARBA" id="ARBA00022982"/>
    </source>
</evidence>
<name>A0ABN4TY08_9BURK</name>
<evidence type="ECO:0000313" key="14">
    <source>
        <dbReference type="EMBL" id="AOZ10655.1"/>
    </source>
</evidence>
<dbReference type="PRINTS" id="PR00605">
    <property type="entry name" value="CYTCHROMECIC"/>
</dbReference>
<dbReference type="InterPro" id="IPR008168">
    <property type="entry name" value="Cyt_C_IC"/>
</dbReference>
<evidence type="ECO:0000256" key="5">
    <source>
        <dbReference type="ARBA" id="ARBA00022723"/>
    </source>
</evidence>
<evidence type="ECO:0000256" key="1">
    <source>
        <dbReference type="ARBA" id="ARBA00004236"/>
    </source>
</evidence>
<keyword evidence="5 11" id="KW-0479">Metal-binding</keyword>
<evidence type="ECO:0000256" key="12">
    <source>
        <dbReference type="SAM" id="SignalP"/>
    </source>
</evidence>
<evidence type="ECO:0000256" key="7">
    <source>
        <dbReference type="ARBA" id="ARBA00022737"/>
    </source>
</evidence>
<evidence type="ECO:0000256" key="3">
    <source>
        <dbReference type="ARBA" id="ARBA00022475"/>
    </source>
</evidence>
<keyword evidence="3" id="KW-1003">Cell membrane</keyword>
<protein>
    <submittedName>
        <fullName evidence="14">Alcohol dehydrogenase</fullName>
    </submittedName>
</protein>
<evidence type="ECO:0000256" key="10">
    <source>
        <dbReference type="ARBA" id="ARBA00023136"/>
    </source>
</evidence>
<sequence>MSYRTVHAPASVLLLAALATSAALAAPGAGDEAQARQIRQGEYLARAADCAACHSAPKGKPFAGGLPLASPIGAIYSSNITPDPDTGIGRYSLEDFDRAVRHGIGKDGSTLYPAMPYPSYAKVSPDDVQALYAYFMHGVQPVSQPNRKPDIRWPLSMRWPLAAWRKLFAPTPVAAVKDAAAADHDPIRRGRYLVEGLGHCGACHTPRGFALQEKALGGDNRAFLSGAVVDGFLAKNLRSDAGDGLGRWSEADIVALLRSGRNDHSAAFGGMADVVQHSTQHMTDADLAAIAAYLKSLAPVRAGTQAPVYDGTAHEALRTGTDRSNGALTYLNNCAACHRSSGKGYAQTFPALALSSTVHSADPTSLIHIVLRGGAMPATVSAPTRFTMPAFDERLSDQDVADVLTFVRASWGNHAPAVSASQVAKVRKAADAAPGPGH</sequence>
<dbReference type="PIRSF" id="PIRSF000018">
    <property type="entry name" value="Mb_ADH_cyt_c"/>
    <property type="match status" value="1"/>
</dbReference>
<evidence type="ECO:0000256" key="9">
    <source>
        <dbReference type="ARBA" id="ARBA00023004"/>
    </source>
</evidence>
<dbReference type="InterPro" id="IPR036909">
    <property type="entry name" value="Cyt_c-like_dom_sf"/>
</dbReference>
<evidence type="ECO:0000256" key="4">
    <source>
        <dbReference type="ARBA" id="ARBA00022617"/>
    </source>
</evidence>
<dbReference type="InterPro" id="IPR051459">
    <property type="entry name" value="Cytochrome_c-type_DH"/>
</dbReference>
<keyword evidence="15" id="KW-1185">Reference proteome</keyword>
<dbReference type="EMBL" id="CP017755">
    <property type="protein sequence ID" value="AOZ10655.1"/>
    <property type="molecule type" value="Genomic_DNA"/>
</dbReference>
<dbReference type="Pfam" id="PF00034">
    <property type="entry name" value="Cytochrom_C"/>
    <property type="match status" value="2"/>
</dbReference>
<dbReference type="RefSeq" id="WP_071073157.1">
    <property type="nucleotide sequence ID" value="NZ_CP017755.1"/>
</dbReference>